<dbReference type="NCBIfam" id="NF001208">
    <property type="entry name" value="PRK00174.1"/>
    <property type="match status" value="1"/>
</dbReference>
<dbReference type="FunFam" id="3.40.50.12780:FF:000001">
    <property type="entry name" value="Acetyl-coenzyme A synthetase"/>
    <property type="match status" value="1"/>
</dbReference>
<dbReference type="InterPro" id="IPR025110">
    <property type="entry name" value="AMP-bd_C"/>
</dbReference>
<reference evidence="9 10" key="1">
    <citation type="journal article" date="2015" name="Environ. Microbiol.">
        <title>Genome analyses suggest the presence of polyploidy and recent human-driven expansions in eight global populations of the honeybee pathogen Nosema ceranae.</title>
        <authorList>
            <person name="Pelin A."/>
            <person name="Selman M."/>
            <person name="Aris-Brosou S."/>
            <person name="Farinelli L."/>
            <person name="Corradi N."/>
        </authorList>
    </citation>
    <scope>NUCLEOTIDE SEQUENCE [LARGE SCALE GENOMIC DNA]</scope>
    <source>
        <strain evidence="9 10">PA08 1199</strain>
    </source>
</reference>
<dbReference type="VEuPathDB" id="MicrosporidiaDB:NCER_101275"/>
<organism evidence="9 10">
    <name type="scientific">Vairimorpha ceranae</name>
    <dbReference type="NCBI Taxonomy" id="40302"/>
    <lineage>
        <taxon>Eukaryota</taxon>
        <taxon>Fungi</taxon>
        <taxon>Fungi incertae sedis</taxon>
        <taxon>Microsporidia</taxon>
        <taxon>Nosematidae</taxon>
        <taxon>Vairimorpha</taxon>
    </lineage>
</organism>
<name>A0A0F9WBF7_9MICR</name>
<evidence type="ECO:0000256" key="3">
    <source>
        <dbReference type="ARBA" id="ARBA00022598"/>
    </source>
</evidence>
<keyword evidence="3" id="KW-0436">Ligase</keyword>
<proteinExistence type="inferred from homology"/>
<feature type="domain" description="Acetyl-coenzyme A synthetase N-terminal" evidence="8">
    <location>
        <begin position="6"/>
        <end position="60"/>
    </location>
</feature>
<dbReference type="InterPro" id="IPR032387">
    <property type="entry name" value="ACAS_N"/>
</dbReference>
<dbReference type="EMBL" id="JPQZ01000097">
    <property type="protein sequence ID" value="KKO74225.1"/>
    <property type="molecule type" value="Genomic_DNA"/>
</dbReference>
<dbReference type="PROSITE" id="PS00455">
    <property type="entry name" value="AMP_BINDING"/>
    <property type="match status" value="1"/>
</dbReference>
<dbReference type="PANTHER" id="PTHR24095:SF14">
    <property type="entry name" value="ACETYL-COENZYME A SYNTHETASE 1"/>
    <property type="match status" value="1"/>
</dbReference>
<dbReference type="InterPro" id="IPR000873">
    <property type="entry name" value="AMP-dep_synth/lig_dom"/>
</dbReference>
<dbReference type="InterPro" id="IPR020845">
    <property type="entry name" value="AMP-binding_CS"/>
</dbReference>
<feature type="domain" description="AMP-binding enzyme C-terminal" evidence="7">
    <location>
        <begin position="508"/>
        <end position="585"/>
    </location>
</feature>
<dbReference type="VEuPathDB" id="MicrosporidiaDB:AAJ76_970005584"/>
<sequence>MSFKKYKYEYLKSINNTDTYWSNKAKILIEWDKEFKEVFNNIFESSKWFIDGKLNACYNCIDRHVKESPDKIAIIYTDNDNCITKYTYKQCLDNICRISNTLVSKGLQKGDCVTIYMAMCPEAVFSALACARMGVIHNVVFGGFSSNSLLLRMEDSNTKFLITCDIAKRASSNINFWETVDKVLDDKKLDVLLFDFESRPVKDNINIVYWSDILKEDVKFISPVSVDSEDTLFYLYTSGSTGKPKGMVHTTGGYLVYAAHTTKECFDLKSNDIFACTADIGWITGHTYSIYGPLLNGITTVIFGGTPVYPNYYRLFSLVETCRITQLYTAPTVVRTLQKYFSTTTFENKYNLSSLRLLGSVGEPINKEAYKWFTEAFDNIHIVDTYWQTETGGIMVAPLPNTIPGQPECASLPFYGVDVAIVRPGSSKDSVIEANAYELGHVVFKKSWPGISRGVLNDSKRYLSSYFCYKNCYFTGDEGYKDSEGLIWIRGRADDVINVSGHRLSTAELESAACTDIHVAESAVVAVEDEITGQALNIFIVLKNGANIETAKDSVKKTLRSKIGRLVHPKNIYICRGLPKTATGKILRRVLRDLINGNVSEDLSTCINTEDIQAIKNSLAINKI</sequence>
<comment type="caution">
    <text evidence="9">The sequence shown here is derived from an EMBL/GenBank/DDBJ whole genome shotgun (WGS) entry which is preliminary data.</text>
</comment>
<dbReference type="SUPFAM" id="SSF56801">
    <property type="entry name" value="Acetyl-CoA synthetase-like"/>
    <property type="match status" value="1"/>
</dbReference>
<protein>
    <recommendedName>
        <fullName evidence="2">acetate--CoA ligase</fullName>
        <ecNumber evidence="2">6.2.1.1</ecNumber>
    </recommendedName>
</protein>
<evidence type="ECO:0000259" key="7">
    <source>
        <dbReference type="Pfam" id="PF13193"/>
    </source>
</evidence>
<dbReference type="Pfam" id="PF00501">
    <property type="entry name" value="AMP-binding"/>
    <property type="match status" value="1"/>
</dbReference>
<dbReference type="AlphaFoldDB" id="A0A0F9WBF7"/>
<evidence type="ECO:0000256" key="2">
    <source>
        <dbReference type="ARBA" id="ARBA00013275"/>
    </source>
</evidence>
<keyword evidence="4" id="KW-0547">Nucleotide-binding</keyword>
<evidence type="ECO:0000256" key="4">
    <source>
        <dbReference type="ARBA" id="ARBA00022741"/>
    </source>
</evidence>
<dbReference type="Gene3D" id="3.40.50.12780">
    <property type="entry name" value="N-terminal domain of ligase-like"/>
    <property type="match status" value="1"/>
</dbReference>
<dbReference type="Pfam" id="PF13193">
    <property type="entry name" value="AMP-binding_C"/>
    <property type="match status" value="1"/>
</dbReference>
<keyword evidence="10" id="KW-1185">Reference proteome</keyword>
<dbReference type="PANTHER" id="PTHR24095">
    <property type="entry name" value="ACETYL-COENZYME A SYNTHETASE"/>
    <property type="match status" value="1"/>
</dbReference>
<dbReference type="RefSeq" id="XP_024329967.1">
    <property type="nucleotide sequence ID" value="XM_024476690.1"/>
</dbReference>
<dbReference type="GeneID" id="36321647"/>
<evidence type="ECO:0000313" key="10">
    <source>
        <dbReference type="Proteomes" id="UP000034350"/>
    </source>
</evidence>
<dbReference type="Gene3D" id="3.30.300.30">
    <property type="match status" value="1"/>
</dbReference>
<feature type="domain" description="AMP-dependent synthetase/ligase" evidence="6">
    <location>
        <begin position="62"/>
        <end position="424"/>
    </location>
</feature>
<dbReference type="GO" id="GO:0006085">
    <property type="term" value="P:acetyl-CoA biosynthetic process"/>
    <property type="evidence" value="ECO:0007669"/>
    <property type="project" value="TreeGrafter"/>
</dbReference>
<dbReference type="InterPro" id="IPR042099">
    <property type="entry name" value="ANL_N_sf"/>
</dbReference>
<evidence type="ECO:0000256" key="5">
    <source>
        <dbReference type="ARBA" id="ARBA00022840"/>
    </source>
</evidence>
<evidence type="ECO:0000256" key="1">
    <source>
        <dbReference type="ARBA" id="ARBA00006432"/>
    </source>
</evidence>
<dbReference type="InterPro" id="IPR045851">
    <property type="entry name" value="AMP-bd_C_sf"/>
</dbReference>
<gene>
    <name evidence="9" type="ORF">AAJ76_970005584</name>
</gene>
<accession>A0A0F9WBF7</accession>
<keyword evidence="5" id="KW-0067">ATP-binding</keyword>
<dbReference type="Proteomes" id="UP000034350">
    <property type="component" value="Unassembled WGS sequence"/>
</dbReference>
<evidence type="ECO:0000313" key="9">
    <source>
        <dbReference type="EMBL" id="KKO74225.1"/>
    </source>
</evidence>
<dbReference type="Pfam" id="PF16177">
    <property type="entry name" value="ACAS_N"/>
    <property type="match status" value="1"/>
</dbReference>
<evidence type="ECO:0000259" key="6">
    <source>
        <dbReference type="Pfam" id="PF00501"/>
    </source>
</evidence>
<dbReference type="OrthoDB" id="1706066at2759"/>
<comment type="similarity">
    <text evidence="1">Belongs to the ATP-dependent AMP-binding enzyme family.</text>
</comment>
<dbReference type="VEuPathDB" id="MicrosporidiaDB:G9O61_00g013810"/>
<dbReference type="EC" id="6.2.1.1" evidence="2"/>
<dbReference type="GO" id="GO:0003987">
    <property type="term" value="F:acetate-CoA ligase activity"/>
    <property type="evidence" value="ECO:0007669"/>
    <property type="project" value="UniProtKB-EC"/>
</dbReference>
<evidence type="ECO:0000259" key="8">
    <source>
        <dbReference type="Pfam" id="PF16177"/>
    </source>
</evidence>
<dbReference type="GO" id="GO:0005524">
    <property type="term" value="F:ATP binding"/>
    <property type="evidence" value="ECO:0007669"/>
    <property type="project" value="UniProtKB-KW"/>
</dbReference>